<evidence type="ECO:0000313" key="1">
    <source>
        <dbReference type="EMBL" id="KAK8081933.1"/>
    </source>
</evidence>
<gene>
    <name evidence="1" type="ORF">PG996_000714</name>
</gene>
<organism evidence="1 2">
    <name type="scientific">Apiospora saccharicola</name>
    <dbReference type="NCBI Taxonomy" id="335842"/>
    <lineage>
        <taxon>Eukaryota</taxon>
        <taxon>Fungi</taxon>
        <taxon>Dikarya</taxon>
        <taxon>Ascomycota</taxon>
        <taxon>Pezizomycotina</taxon>
        <taxon>Sordariomycetes</taxon>
        <taxon>Xylariomycetidae</taxon>
        <taxon>Amphisphaeriales</taxon>
        <taxon>Apiosporaceae</taxon>
        <taxon>Apiospora</taxon>
    </lineage>
</organism>
<sequence>MKKDNTSVVTNLALGLIGCERANCIRRAAFQYPFTHLHLLGDYFETAHHEHKHESNAIARLAEHCPGLKEVVFEESVLYLDHSLKPPESGEEEALEAFSRLDSHLWMAFPCLQRVVVHLCPPSPFMPRYRPAMEERMRKAGWTVEVEDGGRKKGVKS</sequence>
<protein>
    <submittedName>
        <fullName evidence="1">Uncharacterized protein</fullName>
    </submittedName>
</protein>
<evidence type="ECO:0000313" key="2">
    <source>
        <dbReference type="Proteomes" id="UP001446871"/>
    </source>
</evidence>
<keyword evidence="2" id="KW-1185">Reference proteome</keyword>
<dbReference type="PROSITE" id="PS51257">
    <property type="entry name" value="PROKAR_LIPOPROTEIN"/>
    <property type="match status" value="1"/>
</dbReference>
<dbReference type="Proteomes" id="UP001446871">
    <property type="component" value="Unassembled WGS sequence"/>
</dbReference>
<comment type="caution">
    <text evidence="1">The sequence shown here is derived from an EMBL/GenBank/DDBJ whole genome shotgun (WGS) entry which is preliminary data.</text>
</comment>
<name>A0ABR1WIM4_9PEZI</name>
<dbReference type="EMBL" id="JAQQWM010000001">
    <property type="protein sequence ID" value="KAK8081933.1"/>
    <property type="molecule type" value="Genomic_DNA"/>
</dbReference>
<proteinExistence type="predicted"/>
<reference evidence="1 2" key="1">
    <citation type="submission" date="2023-01" db="EMBL/GenBank/DDBJ databases">
        <title>Analysis of 21 Apiospora genomes using comparative genomics revels a genus with tremendous synthesis potential of carbohydrate active enzymes and secondary metabolites.</title>
        <authorList>
            <person name="Sorensen T."/>
        </authorList>
    </citation>
    <scope>NUCLEOTIDE SEQUENCE [LARGE SCALE GENOMIC DNA]</scope>
    <source>
        <strain evidence="1 2">CBS 83171</strain>
    </source>
</reference>
<accession>A0ABR1WIM4</accession>